<dbReference type="Gene3D" id="3.20.20.380">
    <property type="entry name" value="Copper homeostasis (CutC) domain"/>
    <property type="match status" value="1"/>
</dbReference>
<dbReference type="Proteomes" id="UP000066480">
    <property type="component" value="Chromosome"/>
</dbReference>
<evidence type="ECO:0000256" key="1">
    <source>
        <dbReference type="ARBA" id="ARBA00007768"/>
    </source>
</evidence>
<dbReference type="KEGG" id="lmoi:VV02_12115"/>
<keyword evidence="4" id="KW-1185">Reference proteome</keyword>
<dbReference type="RefSeq" id="WP_052591772.1">
    <property type="nucleotide sequence ID" value="NZ_CP011112.1"/>
</dbReference>
<dbReference type="SUPFAM" id="SSF110395">
    <property type="entry name" value="CutC-like"/>
    <property type="match status" value="1"/>
</dbReference>
<comment type="similarity">
    <text evidence="1">Belongs to the CutC family.</text>
</comment>
<dbReference type="STRING" id="571913.VV02_12115"/>
<dbReference type="GO" id="GO:0005507">
    <property type="term" value="F:copper ion binding"/>
    <property type="evidence" value="ECO:0007669"/>
    <property type="project" value="TreeGrafter"/>
</dbReference>
<accession>A0A0K1JI88</accession>
<protein>
    <recommendedName>
        <fullName evidence="2">Copper homeostasis protein cutC homolog</fullName>
    </recommendedName>
</protein>
<dbReference type="EMBL" id="CP011112">
    <property type="protein sequence ID" value="AKU16437.1"/>
    <property type="molecule type" value="Genomic_DNA"/>
</dbReference>
<dbReference type="AlphaFoldDB" id="A0A0K1JI88"/>
<reference evidence="3 4" key="1">
    <citation type="submission" date="2015-03" db="EMBL/GenBank/DDBJ databases">
        <title>Luteipulveratus halotolerans sp. nov., a novel actinobacterium (Dermacoccaceae) from Sarawak, Malaysia.</title>
        <authorList>
            <person name="Juboi H."/>
            <person name="Basik A."/>
            <person name="Shamsul S.S."/>
            <person name="Arnold P."/>
            <person name="Schmitt E.K."/>
            <person name="Sanglier J.-J."/>
            <person name="Yeo T."/>
        </authorList>
    </citation>
    <scope>NUCLEOTIDE SEQUENCE [LARGE SCALE GENOMIC DNA]</scope>
    <source>
        <strain evidence="3 4">MN07-A0370</strain>
    </source>
</reference>
<dbReference type="PANTHER" id="PTHR12598:SF0">
    <property type="entry name" value="COPPER HOMEOSTASIS PROTEIN CUTC HOMOLOG"/>
    <property type="match status" value="1"/>
</dbReference>
<dbReference type="PANTHER" id="PTHR12598">
    <property type="entry name" value="COPPER HOMEOSTASIS PROTEIN CUTC"/>
    <property type="match status" value="1"/>
</dbReference>
<dbReference type="OrthoDB" id="9815677at2"/>
<evidence type="ECO:0000256" key="2">
    <source>
        <dbReference type="ARBA" id="ARBA00019014"/>
    </source>
</evidence>
<dbReference type="PATRIC" id="fig|571913.6.peg.2469"/>
<evidence type="ECO:0000313" key="4">
    <source>
        <dbReference type="Proteomes" id="UP000066480"/>
    </source>
</evidence>
<dbReference type="InterPro" id="IPR005627">
    <property type="entry name" value="CutC-like"/>
</dbReference>
<evidence type="ECO:0000313" key="3">
    <source>
        <dbReference type="EMBL" id="AKU16437.1"/>
    </source>
</evidence>
<proteinExistence type="inferred from homology"/>
<name>A0A0K1JI88_9MICO</name>
<sequence length="231" mass="23666">MLLEVIVTDVSDATAAAAGGADRLELVAAPDLGGMTPDTAIAADVVAAVDIPVRVMVRRTESHCITADDAMRLARDVAALRGVLADGYVVGATRADGSPDVDRLAPVLDALDGLAFTFHRAIDTSPALAESMRAVLDLPGCDVVLTAGHPDGVESGLPRLHDLLADPAAPPSGAVLVGGGLRSHHLPDLARAGVRAVHLGRGVRPDGSWRTSVDAGRVARLRELVDSLAPA</sequence>
<dbReference type="InterPro" id="IPR036822">
    <property type="entry name" value="CutC-like_dom_sf"/>
</dbReference>
<organism evidence="3 4">
    <name type="scientific">Luteipulveratus mongoliensis</name>
    <dbReference type="NCBI Taxonomy" id="571913"/>
    <lineage>
        <taxon>Bacteria</taxon>
        <taxon>Bacillati</taxon>
        <taxon>Actinomycetota</taxon>
        <taxon>Actinomycetes</taxon>
        <taxon>Micrococcales</taxon>
        <taxon>Dermacoccaceae</taxon>
        <taxon>Luteipulveratus</taxon>
    </lineage>
</organism>
<dbReference type="Pfam" id="PF03932">
    <property type="entry name" value="CutC"/>
    <property type="match status" value="1"/>
</dbReference>
<gene>
    <name evidence="3" type="ORF">VV02_12115</name>
</gene>